<dbReference type="EMBL" id="CP089984">
    <property type="protein sequence ID" value="WXB12836.1"/>
    <property type="molecule type" value="Genomic_DNA"/>
</dbReference>
<evidence type="ECO:0000256" key="2">
    <source>
        <dbReference type="SAM" id="SignalP"/>
    </source>
</evidence>
<keyword evidence="4" id="KW-1185">Reference proteome</keyword>
<dbReference type="Proteomes" id="UP001370348">
    <property type="component" value="Chromosome"/>
</dbReference>
<evidence type="ECO:0008006" key="5">
    <source>
        <dbReference type="Google" id="ProtNLM"/>
    </source>
</evidence>
<gene>
    <name evidence="3" type="ORF">LZC94_33915</name>
</gene>
<reference evidence="3 4" key="1">
    <citation type="submission" date="2021-12" db="EMBL/GenBank/DDBJ databases">
        <title>Discovery of the Pendulisporaceae a myxobacterial family with distinct sporulation behavior and unique specialized metabolism.</title>
        <authorList>
            <person name="Garcia R."/>
            <person name="Popoff A."/>
            <person name="Bader C.D."/>
            <person name="Loehr J."/>
            <person name="Walesch S."/>
            <person name="Walt C."/>
            <person name="Boldt J."/>
            <person name="Bunk B."/>
            <person name="Haeckl F.J.F.P.J."/>
            <person name="Gunesch A.P."/>
            <person name="Birkelbach J."/>
            <person name="Nuebel U."/>
            <person name="Pietschmann T."/>
            <person name="Bach T."/>
            <person name="Mueller R."/>
        </authorList>
    </citation>
    <scope>NUCLEOTIDE SEQUENCE [LARGE SCALE GENOMIC DNA]</scope>
    <source>
        <strain evidence="3 4">MSr11954</strain>
    </source>
</reference>
<feature type="region of interest" description="Disordered" evidence="1">
    <location>
        <begin position="32"/>
        <end position="64"/>
    </location>
</feature>
<sequence length="151" mass="15321">MRPLLSKRLCARFGVVTIIACGAVAGCSGSSAAPVDPGTDGGGTDSGGADAGRDAPPPGDCDDQLDEIGELRKAAIVCDPRGIIPPCTQEVQDVCCPATVSDRTSPAARRLEAAVKQFREAGCSAFCTEGVCKGASRQCITGSSDKGMCKQ</sequence>
<evidence type="ECO:0000256" key="1">
    <source>
        <dbReference type="SAM" id="MobiDB-lite"/>
    </source>
</evidence>
<proteinExistence type="predicted"/>
<organism evidence="3 4">
    <name type="scientific">Pendulispora albinea</name>
    <dbReference type="NCBI Taxonomy" id="2741071"/>
    <lineage>
        <taxon>Bacteria</taxon>
        <taxon>Pseudomonadati</taxon>
        <taxon>Myxococcota</taxon>
        <taxon>Myxococcia</taxon>
        <taxon>Myxococcales</taxon>
        <taxon>Sorangiineae</taxon>
        <taxon>Pendulisporaceae</taxon>
        <taxon>Pendulispora</taxon>
    </lineage>
</organism>
<feature type="compositionally biased region" description="Gly residues" evidence="1">
    <location>
        <begin position="39"/>
        <end position="50"/>
    </location>
</feature>
<evidence type="ECO:0000313" key="4">
    <source>
        <dbReference type="Proteomes" id="UP001370348"/>
    </source>
</evidence>
<dbReference type="PROSITE" id="PS51257">
    <property type="entry name" value="PROKAR_LIPOPROTEIN"/>
    <property type="match status" value="1"/>
</dbReference>
<feature type="chain" id="PRO_5046489003" description="Secreted protein" evidence="2">
    <location>
        <begin position="33"/>
        <end position="151"/>
    </location>
</feature>
<keyword evidence="2" id="KW-0732">Signal</keyword>
<protein>
    <recommendedName>
        <fullName evidence="5">Secreted protein</fullName>
    </recommendedName>
</protein>
<evidence type="ECO:0000313" key="3">
    <source>
        <dbReference type="EMBL" id="WXB12836.1"/>
    </source>
</evidence>
<dbReference type="RefSeq" id="WP_394822455.1">
    <property type="nucleotide sequence ID" value="NZ_CP089984.1"/>
</dbReference>
<name>A0ABZ2LUN6_9BACT</name>
<feature type="signal peptide" evidence="2">
    <location>
        <begin position="1"/>
        <end position="32"/>
    </location>
</feature>
<accession>A0ABZ2LUN6</accession>